<protein>
    <submittedName>
        <fullName evidence="2">Uncharacterized protein DUF4343</fullName>
    </submittedName>
</protein>
<comment type="caution">
    <text evidence="2">The sequence shown here is derived from an EMBL/GenBank/DDBJ whole genome shotgun (WGS) entry which is preliminary data.</text>
</comment>
<organism evidence="2 3">
    <name type="scientific">Kitasatospora cineracea</name>
    <dbReference type="NCBI Taxonomy" id="88074"/>
    <lineage>
        <taxon>Bacteria</taxon>
        <taxon>Bacillati</taxon>
        <taxon>Actinomycetota</taxon>
        <taxon>Actinomycetes</taxon>
        <taxon>Kitasatosporales</taxon>
        <taxon>Streptomycetaceae</taxon>
        <taxon>Kitasatospora</taxon>
    </lineage>
</organism>
<sequence>MIAGMSTTGATLLLAPRINETGLQLRTAAGRRGLRAHTAASWRAPQGLAGTRVHLYGGPLFADAVGRELGLAPLEPSDGWLAALPRELTRRRVELTTLAEARRLPGPAFVKAPADKHFTARVYPDGSALPGPELLDGATPVLVSEVVRFDTEFRLFVLDGTVRAASRYARGGELSVAATESEAPESDAPESDAPELLAFAADVLAAATGPAALPSAAVVDLGRTPHGWAVVEANAAWASGGYACDPDAVLDVVLRAAGPLPELPPTDRPFLRPLPEVVR</sequence>
<gene>
    <name evidence="2" type="ORF">EDD39_5091</name>
</gene>
<evidence type="ECO:0000259" key="1">
    <source>
        <dbReference type="Pfam" id="PF18299"/>
    </source>
</evidence>
<dbReference type="AlphaFoldDB" id="A0A8G1UN09"/>
<feature type="domain" description="ATP-grasp" evidence="1">
    <location>
        <begin position="89"/>
        <end position="252"/>
    </location>
</feature>
<dbReference type="Proteomes" id="UP000267408">
    <property type="component" value="Unassembled WGS sequence"/>
</dbReference>
<dbReference type="InterPro" id="IPR041261">
    <property type="entry name" value="R2K_2"/>
</dbReference>
<dbReference type="OrthoDB" id="654524at2"/>
<reference evidence="2 3" key="1">
    <citation type="submission" date="2018-11" db="EMBL/GenBank/DDBJ databases">
        <title>Sequencing the genomes of 1000 actinobacteria strains.</title>
        <authorList>
            <person name="Klenk H.-P."/>
        </authorList>
    </citation>
    <scope>NUCLEOTIDE SEQUENCE [LARGE SCALE GENOMIC DNA]</scope>
    <source>
        <strain evidence="2 3">DSM 44780</strain>
    </source>
</reference>
<proteinExistence type="predicted"/>
<name>A0A8G1UN09_9ACTN</name>
<evidence type="ECO:0000313" key="2">
    <source>
        <dbReference type="EMBL" id="ROR46800.1"/>
    </source>
</evidence>
<dbReference type="Pfam" id="PF18299">
    <property type="entry name" value="R2K_2"/>
    <property type="match status" value="1"/>
</dbReference>
<evidence type="ECO:0000313" key="3">
    <source>
        <dbReference type="Proteomes" id="UP000267408"/>
    </source>
</evidence>
<accession>A0A8G1UN09</accession>
<dbReference type="EMBL" id="RJVJ01000001">
    <property type="protein sequence ID" value="ROR46800.1"/>
    <property type="molecule type" value="Genomic_DNA"/>
</dbReference>